<reference evidence="2 3" key="1">
    <citation type="submission" date="2016-10" db="EMBL/GenBank/DDBJ databases">
        <authorList>
            <person name="de Groot N.N."/>
        </authorList>
    </citation>
    <scope>NUCLEOTIDE SEQUENCE [LARGE SCALE GENOMIC DNA]</scope>
    <source>
        <strain evidence="2 3">AA1</strain>
    </source>
</reference>
<sequence length="960" mass="104080">MNTTVLKTIAFVLATLHATCFFVVSSTYNVPSNIAEQTLLDLDLIATYGVLNLSSVDTLLFNNTTSFTFRRDTILGNGSAINLPYRDLVFEGGANRPDWSVYGSPRYNLAPLELEFHSISIKNAKWHVIDKSLTSASQFYIKQIILGDSGVGTPSYIKLENAEFVVDPTTSTAFSSTAYLSVKGVGNRIQVSELEASNVLPFSLILEPNADLEIFNGTFLNAMTTGNLNMQPGSSLYIVDSKVLLTKYHQNVLKGISDPSIIDGATVALKGSYASDAVSLELTNPTIRNSTITLNNNTEFRSYDVTPSGYVFGAVHFEGDNTISLGDGSLFTANTNKVPTTTDGEFFFKNGHTDVTGSINSDFKASLWALENASVSMGTFRAHEYINVLTLSNNSKMDNKNYNLDSLIYLTVNDSELSGEVSYGAGMTILMGFKNATINQTQASNTAGKGFEANQFIFSGNNTFNLRMQPGGKVIDPNFPSFITYNDSITFRRGAVFGLSSIKFNLESFKAGQSADAYAKGGDNTDGVYDLSYFIKGATSDSDVATISLGGSMPALLKCSQVASPGADRKVSVKLETQPVASLLTHPSITTPNQKNAVMLLTNSSTAGNARTQSALGLITNDQLQAHSDSIHAEPFSSYMTVSLEQADRVMNTVLSHASEGNVTTGTSQRVVEDAGRRLWLDASYSDGDIDGDDGLGDFGYTLSGLTLGYDFVTTSSSVLGGYASFGYQKMDEHDTADQSFDGESYHVGAYLYKQFNHDLEMKGLVGYSYGTNSSKRWVTLGDTKATPSADYDSHTTYAGLMASMLGYQNGWVCLRPEIGINYTYYTQESFEESGDPDFSLKVDSANAQAIVASAGLNARFGSLFRTKRIYPMGFVRYEHDFYANQNNAHDMDAALVSHPDFKQSFAGQNRGENTILTGVGIGSDMTDNFNISGGIVMARHSHGKEWGAGVNMEYRWSGW</sequence>
<dbReference type="STRING" id="419481.SAMN05216233_10862"/>
<name>A0A1G5FH46_9BACT</name>
<dbReference type="Pfam" id="PF03797">
    <property type="entry name" value="Autotransporter"/>
    <property type="match status" value="1"/>
</dbReference>
<dbReference type="Proteomes" id="UP000198870">
    <property type="component" value="Unassembled WGS sequence"/>
</dbReference>
<organism evidence="2 3">
    <name type="scientific">Desulfoluna spongiiphila</name>
    <dbReference type="NCBI Taxonomy" id="419481"/>
    <lineage>
        <taxon>Bacteria</taxon>
        <taxon>Pseudomonadati</taxon>
        <taxon>Thermodesulfobacteriota</taxon>
        <taxon>Desulfobacteria</taxon>
        <taxon>Desulfobacterales</taxon>
        <taxon>Desulfolunaceae</taxon>
        <taxon>Desulfoluna</taxon>
    </lineage>
</organism>
<protein>
    <submittedName>
        <fullName evidence="2">Autotransporter beta-domain-containing protein</fullName>
    </submittedName>
</protein>
<gene>
    <name evidence="2" type="ORF">SAMN05216233_10862</name>
</gene>
<dbReference type="OrthoDB" id="5760545at2"/>
<dbReference type="InterPro" id="IPR036709">
    <property type="entry name" value="Autotransporte_beta_dom_sf"/>
</dbReference>
<evidence type="ECO:0000313" key="2">
    <source>
        <dbReference type="EMBL" id="SCY38461.1"/>
    </source>
</evidence>
<evidence type="ECO:0000259" key="1">
    <source>
        <dbReference type="PROSITE" id="PS51208"/>
    </source>
</evidence>
<dbReference type="InterPro" id="IPR005546">
    <property type="entry name" value="Autotransporte_beta"/>
</dbReference>
<dbReference type="EMBL" id="FMUX01000008">
    <property type="protein sequence ID" value="SCY38461.1"/>
    <property type="molecule type" value="Genomic_DNA"/>
</dbReference>
<dbReference type="PROSITE" id="PS51208">
    <property type="entry name" value="AUTOTRANSPORTER"/>
    <property type="match status" value="1"/>
</dbReference>
<dbReference type="Gene3D" id="2.40.128.130">
    <property type="entry name" value="Autotransporter beta-domain"/>
    <property type="match status" value="1"/>
</dbReference>
<dbReference type="RefSeq" id="WP_092210926.1">
    <property type="nucleotide sequence ID" value="NZ_FMUX01000008.1"/>
</dbReference>
<keyword evidence="3" id="KW-1185">Reference proteome</keyword>
<feature type="domain" description="Autotransporter" evidence="1">
    <location>
        <begin position="672"/>
        <end position="957"/>
    </location>
</feature>
<accession>A0A1G5FH46</accession>
<evidence type="ECO:0000313" key="3">
    <source>
        <dbReference type="Proteomes" id="UP000198870"/>
    </source>
</evidence>
<dbReference type="SUPFAM" id="SSF103515">
    <property type="entry name" value="Autotransporter"/>
    <property type="match status" value="1"/>
</dbReference>
<dbReference type="SMART" id="SM00869">
    <property type="entry name" value="Autotransporter"/>
    <property type="match status" value="1"/>
</dbReference>
<dbReference type="AlphaFoldDB" id="A0A1G5FH46"/>
<proteinExistence type="predicted"/>